<evidence type="ECO:0000313" key="9">
    <source>
        <dbReference type="Proteomes" id="UP001396334"/>
    </source>
</evidence>
<dbReference type="SMART" id="SM00249">
    <property type="entry name" value="PHD"/>
    <property type="match status" value="1"/>
</dbReference>
<keyword evidence="5" id="KW-0804">Transcription</keyword>
<evidence type="ECO:0000259" key="7">
    <source>
        <dbReference type="SMART" id="SM00249"/>
    </source>
</evidence>
<dbReference type="InterPro" id="IPR011011">
    <property type="entry name" value="Znf_FYVE_PHD"/>
</dbReference>
<feature type="region of interest" description="Disordered" evidence="6">
    <location>
        <begin position="487"/>
        <end position="536"/>
    </location>
</feature>
<dbReference type="Gene3D" id="3.30.40.10">
    <property type="entry name" value="Zinc/RING finger domain, C3HC4 (zinc finger)"/>
    <property type="match status" value="1"/>
</dbReference>
<evidence type="ECO:0000256" key="5">
    <source>
        <dbReference type="ARBA" id="ARBA00023163"/>
    </source>
</evidence>
<feature type="compositionally biased region" description="Basic and acidic residues" evidence="6">
    <location>
        <begin position="997"/>
        <end position="1009"/>
    </location>
</feature>
<reference evidence="8 9" key="1">
    <citation type="journal article" date="2024" name="G3 (Bethesda)">
        <title>Genome assembly of Hibiscus sabdariffa L. provides insights into metabolisms of medicinal natural products.</title>
        <authorList>
            <person name="Kim T."/>
        </authorList>
    </citation>
    <scope>NUCLEOTIDE SEQUENCE [LARGE SCALE GENOMIC DNA]</scope>
    <source>
        <strain evidence="8">TK-2024</strain>
        <tissue evidence="8">Old leaves</tissue>
    </source>
</reference>
<dbReference type="EMBL" id="JBBPBN010000042">
    <property type="protein sequence ID" value="KAK8998060.1"/>
    <property type="molecule type" value="Genomic_DNA"/>
</dbReference>
<feature type="domain" description="Zinc finger PHD-type" evidence="7">
    <location>
        <begin position="373"/>
        <end position="420"/>
    </location>
</feature>
<keyword evidence="3" id="KW-0862">Zinc</keyword>
<dbReference type="PANTHER" id="PTHR33304">
    <property type="match status" value="1"/>
</dbReference>
<organism evidence="8 9">
    <name type="scientific">Hibiscus sabdariffa</name>
    <name type="common">roselle</name>
    <dbReference type="NCBI Taxonomy" id="183260"/>
    <lineage>
        <taxon>Eukaryota</taxon>
        <taxon>Viridiplantae</taxon>
        <taxon>Streptophyta</taxon>
        <taxon>Embryophyta</taxon>
        <taxon>Tracheophyta</taxon>
        <taxon>Spermatophyta</taxon>
        <taxon>Magnoliopsida</taxon>
        <taxon>eudicotyledons</taxon>
        <taxon>Gunneridae</taxon>
        <taxon>Pentapetalae</taxon>
        <taxon>rosids</taxon>
        <taxon>malvids</taxon>
        <taxon>Malvales</taxon>
        <taxon>Malvaceae</taxon>
        <taxon>Malvoideae</taxon>
        <taxon>Hibiscus</taxon>
    </lineage>
</organism>
<evidence type="ECO:0000313" key="8">
    <source>
        <dbReference type="EMBL" id="KAK8998060.1"/>
    </source>
</evidence>
<evidence type="ECO:0000256" key="1">
    <source>
        <dbReference type="ARBA" id="ARBA00022723"/>
    </source>
</evidence>
<dbReference type="Proteomes" id="UP001396334">
    <property type="component" value="Unassembled WGS sequence"/>
</dbReference>
<evidence type="ECO:0000256" key="6">
    <source>
        <dbReference type="SAM" id="MobiDB-lite"/>
    </source>
</evidence>
<keyword evidence="2" id="KW-0863">Zinc-finger</keyword>
<feature type="compositionally biased region" description="Polar residues" evidence="6">
    <location>
        <begin position="498"/>
        <end position="518"/>
    </location>
</feature>
<gene>
    <name evidence="8" type="ORF">V6N11_012592</name>
</gene>
<dbReference type="InterPro" id="IPR049914">
    <property type="entry name" value="PHD1-3/5-6"/>
</dbReference>
<evidence type="ECO:0000256" key="2">
    <source>
        <dbReference type="ARBA" id="ARBA00022771"/>
    </source>
</evidence>
<keyword evidence="9" id="KW-1185">Reference proteome</keyword>
<feature type="region of interest" description="Disordered" evidence="6">
    <location>
        <begin position="988"/>
        <end position="1009"/>
    </location>
</feature>
<evidence type="ECO:0000256" key="4">
    <source>
        <dbReference type="ARBA" id="ARBA00023015"/>
    </source>
</evidence>
<dbReference type="SUPFAM" id="SSF57903">
    <property type="entry name" value="FYVE/PHD zinc finger"/>
    <property type="match status" value="1"/>
</dbReference>
<dbReference type="Pfam" id="PF23121">
    <property type="entry name" value="SPOC_AIPP2"/>
    <property type="match status" value="1"/>
</dbReference>
<dbReference type="InterPro" id="IPR001965">
    <property type="entry name" value="Znf_PHD"/>
</dbReference>
<dbReference type="InterPro" id="IPR056280">
    <property type="entry name" value="AIPP2-like_SPOC"/>
</dbReference>
<proteinExistence type="predicted"/>
<feature type="region of interest" description="Disordered" evidence="6">
    <location>
        <begin position="653"/>
        <end position="700"/>
    </location>
</feature>
<evidence type="ECO:0000256" key="3">
    <source>
        <dbReference type="ARBA" id="ARBA00022833"/>
    </source>
</evidence>
<feature type="compositionally biased region" description="Low complexity" evidence="6">
    <location>
        <begin position="519"/>
        <end position="534"/>
    </location>
</feature>
<keyword evidence="4" id="KW-0805">Transcription regulation</keyword>
<keyword evidence="1" id="KW-0479">Metal-binding</keyword>
<protein>
    <recommendedName>
        <fullName evidence="7">Zinc finger PHD-type domain-containing protein</fullName>
    </recommendedName>
</protein>
<feature type="compositionally biased region" description="Polar residues" evidence="6">
    <location>
        <begin position="679"/>
        <end position="695"/>
    </location>
</feature>
<accession>A0ABR2QBL1</accession>
<dbReference type="PANTHER" id="PTHR33304:SF15">
    <property type="entry name" value="ZINC FINGER PHD-TYPE DOMAIN-CONTAINING PROTEIN"/>
    <property type="match status" value="1"/>
</dbReference>
<name>A0ABR2QBL1_9ROSI</name>
<dbReference type="InterPro" id="IPR013083">
    <property type="entry name" value="Znf_RING/FYVE/PHD"/>
</dbReference>
<comment type="caution">
    <text evidence="8">The sequence shown here is derived from an EMBL/GenBank/DDBJ whole genome shotgun (WGS) entry which is preliminary data.</text>
</comment>
<sequence>MVKRRLCSEELADEADCSAPLNMGSFKAEKGFCGAQFSSSKLGLKEESGKCNSCAPSCSPHVHSEEMATNTNGFASEACRKKESNHCSFNDTDLSSPRVNSPCNGHHKSSEASHPLSACLSHESSENVENGETCCNCNTSEGTKRIIKPNLNHTCAKNCTSLKAPILHDKVVLNQLEKQDLECLGDNISFICGSEHVKTRASDCNSDANRKNASYTSASIDGFSETAKAVKGQGASCCLVGGPCGRRSNRLSNESSQEILCCSIKSGFSEISSFQDSRICASSAKTEHSECSVEQVQSSFARADAVRVGSQIGGEHSSADSIHIDTGINGRDQTHEVKSTTVVKEVNMEGTTFGSWHAACSDGSDSIEYEVKVCDICGDIGREELLAVCCKCNDGAEHTYCMRVKMDSVPKGDWMCEECVLINKDNENRKQEQLEGVKILKRSSEIKGLEVEECKVHKVSSIPFFSSKRPAGSLESVRKRQKLLGTVLESPSPSSSSRKTLMHQSGGHSWSTTAKTVCSPTESSSRSPKLSSQSHVSRGFLSKSNSFSAISLKEDVRMLKKGTCRNEGLVKETAACESKGRGQMISKSVSLKNMKSDNLNNSNRDIKLCRSFSHVENLKVSRHPKGEYSTKAEKKLRLANGDSFASMVDKRIVSPRKNSLPQSSSSSSQDLKAVKGHEISSNSLKRSVHSAQGGSVNEEKKRVVNVRQHVEFPMEVVPATSTKHSNVDVHPNEHPHLSYSSKFTSEVHMPSWLSAIPQPNYIWRGKFEIQSSRRLTFTSDGMQAHLSTYAADKVLELVPKLPQKLLLEEAPRLTMWPTQFMKSQATEDNIALYIFAKDIDSYEGSYKNLLDRMIKNDFSLKGNFGGVELLIFSSNLLPEKARRWNNVLFLWGVFRGKMVHFSRQVPPVSASENLLPFGKRSQSISASLVSRTTQEMLNSNTLLDSKAVTSGRMVEVCETKASSWEQKPPDLQTSCSQQVGRVDGQIKNEQFSGADTYQREERESKRRPDIDLNHSLQESLECSAVCTEADGKHDFKMLKSCPSGMSIGNNNIIEDIHERCSIAINRKGPSTSGELKCYGARNMAVGSQIGSEGNRWKPLEQQVVSNTSGGQRDPNVSSLELKLGAGRNSSDEGNVPQFLMGSKGLQDENWGREANGDTNPSLDLSLALPCPNGREVSERMLSKWAEVNTRLSLF</sequence>